<dbReference type="eggNOG" id="KOG0817">
    <property type="taxonomic scope" value="Eukaryota"/>
</dbReference>
<dbReference type="InterPro" id="IPR014352">
    <property type="entry name" value="FERM/acyl-CoA-bd_prot_sf"/>
</dbReference>
<dbReference type="Proteomes" id="UP000008311">
    <property type="component" value="Unassembled WGS sequence"/>
</dbReference>
<feature type="compositionally biased region" description="Basic and acidic residues" evidence="3">
    <location>
        <begin position="310"/>
        <end position="326"/>
    </location>
</feature>
<dbReference type="FunCoup" id="B9R724">
    <property type="interactions" value="121"/>
</dbReference>
<evidence type="ECO:0000313" key="6">
    <source>
        <dbReference type="Proteomes" id="UP000008311"/>
    </source>
</evidence>
<dbReference type="PROSITE" id="PS51228">
    <property type="entry name" value="ACB_2"/>
    <property type="match status" value="1"/>
</dbReference>
<dbReference type="GO" id="GO:0006631">
    <property type="term" value="P:fatty acid metabolic process"/>
    <property type="evidence" value="ECO:0000318"/>
    <property type="project" value="GO_Central"/>
</dbReference>
<dbReference type="GO" id="GO:0000062">
    <property type="term" value="F:fatty-acyl-CoA binding"/>
    <property type="evidence" value="ECO:0000318"/>
    <property type="project" value="GO_Central"/>
</dbReference>
<feature type="domain" description="ACB" evidence="4">
    <location>
        <begin position="196"/>
        <end position="281"/>
    </location>
</feature>
<organism evidence="5 6">
    <name type="scientific">Ricinus communis</name>
    <name type="common">Castor bean</name>
    <dbReference type="NCBI Taxonomy" id="3988"/>
    <lineage>
        <taxon>Eukaryota</taxon>
        <taxon>Viridiplantae</taxon>
        <taxon>Streptophyta</taxon>
        <taxon>Embryophyta</taxon>
        <taxon>Tracheophyta</taxon>
        <taxon>Spermatophyta</taxon>
        <taxon>Magnoliopsida</taxon>
        <taxon>eudicotyledons</taxon>
        <taxon>Gunneridae</taxon>
        <taxon>Pentapetalae</taxon>
        <taxon>rosids</taxon>
        <taxon>fabids</taxon>
        <taxon>Malpighiales</taxon>
        <taxon>Euphorbiaceae</taxon>
        <taxon>Acalyphoideae</taxon>
        <taxon>Acalypheae</taxon>
        <taxon>Ricinus</taxon>
    </lineage>
</organism>
<dbReference type="InterPro" id="IPR000582">
    <property type="entry name" value="Acyl-CoA-binding_protein"/>
</dbReference>
<sequence>MELLQELFVTVIVALLFSFLIAKLVSLGGAGDADSNQNSQLLKSQNTDQENTNETIMEDLSYRERLEVKGFESEKKVEFVQDVSRKVDQLCGESKPVNVDEVIETECSELPQDSIQEGPKEENNLAKENSEIEPIRTGQCYAQSQNDAAGEESEDIRVDCKSNKEKDEERKEKKIEIIESDDDDDDDWEGIERSELEKEFAKAAKFLESDDKEKEEGLQMELYALHKVATEGPCHEQPPMALKLAARAKWNAWQRLGNMNPEVAMEQYIALVSDKVPGWMEDTSTGNGKPGSAEEVNPGGLASDLTTKNIAEERNPEATTDTEKNDLTGVSNMESRLVLEDVN</sequence>
<dbReference type="PRINTS" id="PR00689">
    <property type="entry name" value="ACOABINDINGP"/>
</dbReference>
<dbReference type="InterPro" id="IPR035984">
    <property type="entry name" value="Acyl-CoA-binding_sf"/>
</dbReference>
<name>B9R724_RICCO</name>
<dbReference type="SUPFAM" id="SSF47027">
    <property type="entry name" value="Acyl-CoA binding protein"/>
    <property type="match status" value="1"/>
</dbReference>
<dbReference type="EMBL" id="EQ973772">
    <property type="protein sequence ID" value="EEF52304.1"/>
    <property type="molecule type" value="Genomic_DNA"/>
</dbReference>
<dbReference type="AlphaFoldDB" id="B9R724"/>
<evidence type="ECO:0000256" key="3">
    <source>
        <dbReference type="SAM" id="MobiDB-lite"/>
    </source>
</evidence>
<dbReference type="Pfam" id="PF00887">
    <property type="entry name" value="ACBP"/>
    <property type="match status" value="1"/>
</dbReference>
<dbReference type="Gene3D" id="1.20.80.10">
    <property type="match status" value="1"/>
</dbReference>
<feature type="region of interest" description="Disordered" evidence="3">
    <location>
        <begin position="280"/>
        <end position="343"/>
    </location>
</feature>
<dbReference type="PANTHER" id="PTHR23310:SF122">
    <property type="entry name" value="ACYL-COA-BINDING DOMAIN-CONTAINING PROTEIN 3"/>
    <property type="match status" value="1"/>
</dbReference>
<dbReference type="STRING" id="3988.B9R724"/>
<evidence type="ECO:0000256" key="2">
    <source>
        <dbReference type="ARBA" id="ARBA00023121"/>
    </source>
</evidence>
<reference evidence="6" key="1">
    <citation type="journal article" date="2010" name="Nat. Biotechnol.">
        <title>Draft genome sequence of the oilseed species Ricinus communis.</title>
        <authorList>
            <person name="Chan A.P."/>
            <person name="Crabtree J."/>
            <person name="Zhao Q."/>
            <person name="Lorenzi H."/>
            <person name="Orvis J."/>
            <person name="Puiu D."/>
            <person name="Melake-Berhan A."/>
            <person name="Jones K.M."/>
            <person name="Redman J."/>
            <person name="Chen G."/>
            <person name="Cahoon E.B."/>
            <person name="Gedil M."/>
            <person name="Stanke M."/>
            <person name="Haas B.J."/>
            <person name="Wortman J.R."/>
            <person name="Fraser-Liggett C.M."/>
            <person name="Ravel J."/>
            <person name="Rabinowicz P.D."/>
        </authorList>
    </citation>
    <scope>NUCLEOTIDE SEQUENCE [LARGE SCALE GENOMIC DNA]</scope>
    <source>
        <strain evidence="6">cv. Hale</strain>
    </source>
</reference>
<keyword evidence="6" id="KW-1185">Reference proteome</keyword>
<feature type="compositionally biased region" description="Basic and acidic residues" evidence="3">
    <location>
        <begin position="155"/>
        <end position="177"/>
    </location>
</feature>
<comment type="similarity">
    <text evidence="1">Belongs to the ACBP family.</text>
</comment>
<evidence type="ECO:0000259" key="4">
    <source>
        <dbReference type="PROSITE" id="PS51228"/>
    </source>
</evidence>
<dbReference type="PANTHER" id="PTHR23310">
    <property type="entry name" value="ACYL-COA-BINDING PROTEIN, ACBP"/>
    <property type="match status" value="1"/>
</dbReference>
<feature type="compositionally biased region" description="Acidic residues" evidence="3">
    <location>
        <begin position="178"/>
        <end position="188"/>
    </location>
</feature>
<gene>
    <name evidence="5" type="ORF">RCOM_1588020</name>
</gene>
<proteinExistence type="inferred from homology"/>
<dbReference type="InParanoid" id="B9R724"/>
<accession>B9R724</accession>
<feature type="compositionally biased region" description="Basic and acidic residues" evidence="3">
    <location>
        <begin position="118"/>
        <end position="134"/>
    </location>
</feature>
<evidence type="ECO:0000256" key="1">
    <source>
        <dbReference type="ARBA" id="ARBA00005567"/>
    </source>
</evidence>
<protein>
    <submittedName>
        <fullName evidence="5">Acyl-CoA-binding protein, acbp, putative</fullName>
    </submittedName>
</protein>
<evidence type="ECO:0000313" key="5">
    <source>
        <dbReference type="EMBL" id="EEF52304.1"/>
    </source>
</evidence>
<feature type="region of interest" description="Disordered" evidence="3">
    <location>
        <begin position="114"/>
        <end position="188"/>
    </location>
</feature>
<keyword evidence="2" id="KW-0446">Lipid-binding</keyword>